<evidence type="ECO:0000256" key="1">
    <source>
        <dbReference type="SAM" id="MobiDB-lite"/>
    </source>
</evidence>
<sequence>MQFYILMITPIPIRSPLDEQLVKDWFAFHYVQPSLSTPAAPSSSYATAFFFTGEKTAVLDVLLKAQFLMARVSVLSVDEYRVCLMRLSRESGEVEERGDEEMDEGRMLDVGEWLADMRRDAEDEDDEEEWDTDSYTTALEDDDMSVDGDSDSDSDDWIANTDHDDASKLPSASQTIVDANFLDRVNLELFEEWNLPASSSYGVLI</sequence>
<dbReference type="eggNOG" id="ENOG502RE7A">
    <property type="taxonomic scope" value="Eukaryota"/>
</dbReference>
<reference evidence="2 3" key="1">
    <citation type="journal article" date="2010" name="Science">
        <title>Pathogenicity determinants in smut fungi revealed by genome comparison.</title>
        <authorList>
            <person name="Schirawski J."/>
            <person name="Mannhaupt G."/>
            <person name="Muench K."/>
            <person name="Brefort T."/>
            <person name="Schipper K."/>
            <person name="Doehlemann G."/>
            <person name="Di Stasio M."/>
            <person name="Roessel N."/>
            <person name="Mendoza-Mendoza A."/>
            <person name="Pester D."/>
            <person name="Mueller O."/>
            <person name="Winterberg B."/>
            <person name="Meyer E."/>
            <person name="Ghareeb H."/>
            <person name="Wollenberg T."/>
            <person name="Muensterkoetter M."/>
            <person name="Wong P."/>
            <person name="Walter M."/>
            <person name="Stukenbrock E."/>
            <person name="Gueldener U."/>
            <person name="Kahmann R."/>
        </authorList>
    </citation>
    <scope>NUCLEOTIDE SEQUENCE [LARGE SCALE GENOMIC DNA]</scope>
    <source>
        <strain evidence="3">SRZ2</strain>
    </source>
</reference>
<dbReference type="HOGENOM" id="CLU_1338284_0_0_1"/>
<feature type="region of interest" description="Disordered" evidence="1">
    <location>
        <begin position="119"/>
        <end position="170"/>
    </location>
</feature>
<evidence type="ECO:0000313" key="3">
    <source>
        <dbReference type="Proteomes" id="UP000008867"/>
    </source>
</evidence>
<name>E6ZS11_SPORE</name>
<keyword evidence="3" id="KW-1185">Reference proteome</keyword>
<feature type="compositionally biased region" description="Acidic residues" evidence="1">
    <location>
        <begin position="122"/>
        <end position="132"/>
    </location>
</feature>
<dbReference type="VEuPathDB" id="FungiDB:sr16288"/>
<accession>E6ZS11</accession>
<dbReference type="OrthoDB" id="2556710at2759"/>
<dbReference type="AlphaFoldDB" id="E6ZS11"/>
<proteinExistence type="predicted"/>
<dbReference type="EMBL" id="FQ311439">
    <property type="protein sequence ID" value="CBQ70015.1"/>
    <property type="molecule type" value="Genomic_DNA"/>
</dbReference>
<dbReference type="Proteomes" id="UP000008867">
    <property type="component" value="Chromosome 18"/>
</dbReference>
<gene>
    <name evidence="2" type="ORF">sr16288</name>
</gene>
<evidence type="ECO:0000313" key="2">
    <source>
        <dbReference type="EMBL" id="CBQ70015.1"/>
    </source>
</evidence>
<protein>
    <submittedName>
        <fullName evidence="2">Uncharacterized protein</fullName>
    </submittedName>
</protein>
<feature type="compositionally biased region" description="Acidic residues" evidence="1">
    <location>
        <begin position="139"/>
        <end position="156"/>
    </location>
</feature>
<organism evidence="2 3">
    <name type="scientific">Sporisorium reilianum (strain SRZ2)</name>
    <name type="common">Maize head smut fungus</name>
    <dbReference type="NCBI Taxonomy" id="999809"/>
    <lineage>
        <taxon>Eukaryota</taxon>
        <taxon>Fungi</taxon>
        <taxon>Dikarya</taxon>
        <taxon>Basidiomycota</taxon>
        <taxon>Ustilaginomycotina</taxon>
        <taxon>Ustilaginomycetes</taxon>
        <taxon>Ustilaginales</taxon>
        <taxon>Ustilaginaceae</taxon>
        <taxon>Sporisorium</taxon>
    </lineage>
</organism>